<dbReference type="PANTHER" id="PTHR43158">
    <property type="entry name" value="SKFA PEPTIDE EXPORT ATP-BINDING PROTEIN SKFE"/>
    <property type="match status" value="1"/>
</dbReference>
<proteinExistence type="predicted"/>
<accession>A0A9N9IHW1</accession>
<dbReference type="OrthoDB" id="6512918at2759"/>
<organism evidence="4 5">
    <name type="scientific">Ambispora leptoticha</name>
    <dbReference type="NCBI Taxonomy" id="144679"/>
    <lineage>
        <taxon>Eukaryota</taxon>
        <taxon>Fungi</taxon>
        <taxon>Fungi incertae sedis</taxon>
        <taxon>Mucoromycota</taxon>
        <taxon>Glomeromycotina</taxon>
        <taxon>Glomeromycetes</taxon>
        <taxon>Archaeosporales</taxon>
        <taxon>Ambisporaceae</taxon>
        <taxon>Ambispora</taxon>
    </lineage>
</organism>
<dbReference type="InterPro" id="IPR003439">
    <property type="entry name" value="ABC_transporter-like_ATP-bd"/>
</dbReference>
<dbReference type="SUPFAM" id="SSF52540">
    <property type="entry name" value="P-loop containing nucleoside triphosphate hydrolases"/>
    <property type="match status" value="1"/>
</dbReference>
<dbReference type="Proteomes" id="UP000789508">
    <property type="component" value="Unassembled WGS sequence"/>
</dbReference>
<dbReference type="Gene3D" id="3.40.50.300">
    <property type="entry name" value="P-loop containing nucleotide triphosphate hydrolases"/>
    <property type="match status" value="1"/>
</dbReference>
<evidence type="ECO:0000259" key="3">
    <source>
        <dbReference type="Pfam" id="PF00005"/>
    </source>
</evidence>
<feature type="domain" description="ABC transporter" evidence="3">
    <location>
        <begin position="32"/>
        <end position="167"/>
    </location>
</feature>
<sequence>MTSLKENDVTPNKDLAVEVLNLNFSLGGPLILQNLHLELHKGSRCLLVGANGAGKSTLLTILAGKRMVHDRVNVFGKNAFRDTPPGVTYLGTEWANNPVVRGDILVSTLLSNMKGDKYVERRDELIEIMDINPNWRMHQVSDGERRRVQLVLGLIQPWDLLLLDEVTVDLDVLVR</sequence>
<dbReference type="EMBL" id="CAJVPS010032611">
    <property type="protein sequence ID" value="CAG8735495.1"/>
    <property type="molecule type" value="Genomic_DNA"/>
</dbReference>
<dbReference type="GO" id="GO:0016887">
    <property type="term" value="F:ATP hydrolysis activity"/>
    <property type="evidence" value="ECO:0007669"/>
    <property type="project" value="InterPro"/>
</dbReference>
<feature type="non-terminal residue" evidence="4">
    <location>
        <position position="1"/>
    </location>
</feature>
<comment type="caution">
    <text evidence="4">The sequence shown here is derived from an EMBL/GenBank/DDBJ whole genome shotgun (WGS) entry which is preliminary data.</text>
</comment>
<reference evidence="4" key="1">
    <citation type="submission" date="2021-06" db="EMBL/GenBank/DDBJ databases">
        <authorList>
            <person name="Kallberg Y."/>
            <person name="Tangrot J."/>
            <person name="Rosling A."/>
        </authorList>
    </citation>
    <scope>NUCLEOTIDE SEQUENCE</scope>
    <source>
        <strain evidence="4">FL130A</strain>
    </source>
</reference>
<keyword evidence="2" id="KW-0067">ATP-binding</keyword>
<gene>
    <name evidence="4" type="ORF">ALEPTO_LOCUS12776</name>
</gene>
<dbReference type="Pfam" id="PF00005">
    <property type="entry name" value="ABC_tran"/>
    <property type="match status" value="1"/>
</dbReference>
<evidence type="ECO:0000313" key="5">
    <source>
        <dbReference type="Proteomes" id="UP000789508"/>
    </source>
</evidence>
<dbReference type="InterPro" id="IPR027417">
    <property type="entry name" value="P-loop_NTPase"/>
</dbReference>
<keyword evidence="5" id="KW-1185">Reference proteome</keyword>
<dbReference type="GO" id="GO:0005524">
    <property type="term" value="F:ATP binding"/>
    <property type="evidence" value="ECO:0007669"/>
    <property type="project" value="UniProtKB-KW"/>
</dbReference>
<evidence type="ECO:0000256" key="2">
    <source>
        <dbReference type="ARBA" id="ARBA00022840"/>
    </source>
</evidence>
<keyword evidence="1" id="KW-0547">Nucleotide-binding</keyword>
<protein>
    <submittedName>
        <fullName evidence="4">3227_t:CDS:1</fullName>
    </submittedName>
</protein>
<dbReference type="PANTHER" id="PTHR43158:SF2">
    <property type="entry name" value="SKFA PEPTIDE EXPORT ATP-BINDING PROTEIN SKFE"/>
    <property type="match status" value="1"/>
</dbReference>
<dbReference type="AlphaFoldDB" id="A0A9N9IHW1"/>
<name>A0A9N9IHW1_9GLOM</name>
<dbReference type="CDD" id="cd00267">
    <property type="entry name" value="ABC_ATPase"/>
    <property type="match status" value="1"/>
</dbReference>
<evidence type="ECO:0000256" key="1">
    <source>
        <dbReference type="ARBA" id="ARBA00022741"/>
    </source>
</evidence>
<evidence type="ECO:0000313" key="4">
    <source>
        <dbReference type="EMBL" id="CAG8735495.1"/>
    </source>
</evidence>